<keyword evidence="4" id="KW-0378">Hydrolase</keyword>
<name>L0A2I5_DEIPD</name>
<feature type="compositionally biased region" description="Polar residues" evidence="1">
    <location>
        <begin position="182"/>
        <end position="195"/>
    </location>
</feature>
<keyword evidence="4" id="KW-0347">Helicase</keyword>
<proteinExistence type="predicted"/>
<dbReference type="SMART" id="SM00490">
    <property type="entry name" value="HELICc"/>
    <property type="match status" value="1"/>
</dbReference>
<dbReference type="GO" id="GO:0004386">
    <property type="term" value="F:helicase activity"/>
    <property type="evidence" value="ECO:0007669"/>
    <property type="project" value="UniProtKB-KW"/>
</dbReference>
<dbReference type="KEGG" id="dpd:Deipe_1899"/>
<dbReference type="CDD" id="cd18799">
    <property type="entry name" value="SF2_C_EcoAI-like"/>
    <property type="match status" value="1"/>
</dbReference>
<reference evidence="5" key="1">
    <citation type="submission" date="2012-03" db="EMBL/GenBank/DDBJ databases">
        <title>Complete sequence of chromosome of Deinococcus peraridilitoris DSM 19664.</title>
        <authorList>
            <person name="Lucas S."/>
            <person name="Copeland A."/>
            <person name="Lapidus A."/>
            <person name="Glavina del Rio T."/>
            <person name="Dalin E."/>
            <person name="Tice H."/>
            <person name="Bruce D."/>
            <person name="Goodwin L."/>
            <person name="Pitluck S."/>
            <person name="Peters L."/>
            <person name="Mikhailova N."/>
            <person name="Lu M."/>
            <person name="Kyrpides N."/>
            <person name="Mavromatis K."/>
            <person name="Ivanova N."/>
            <person name="Brettin T."/>
            <person name="Detter J.C."/>
            <person name="Han C."/>
            <person name="Larimer F."/>
            <person name="Land M."/>
            <person name="Hauser L."/>
            <person name="Markowitz V."/>
            <person name="Cheng J.-F."/>
            <person name="Hugenholtz P."/>
            <person name="Woyke T."/>
            <person name="Wu D."/>
            <person name="Pukall R."/>
            <person name="Steenblock K."/>
            <person name="Brambilla E."/>
            <person name="Klenk H.-P."/>
            <person name="Eisen J.A."/>
        </authorList>
    </citation>
    <scope>NUCLEOTIDE SEQUENCE [LARGE SCALE GENOMIC DNA]</scope>
    <source>
        <strain evidence="5">DSM 19664 / LMG 22246 / CIP 109416 / KR-200</strain>
    </source>
</reference>
<accession>L0A2I5</accession>
<dbReference type="InterPro" id="IPR014001">
    <property type="entry name" value="Helicase_ATP-bd"/>
</dbReference>
<evidence type="ECO:0000259" key="2">
    <source>
        <dbReference type="PROSITE" id="PS51192"/>
    </source>
</evidence>
<dbReference type="HOGENOM" id="CLU_005588_1_1_0"/>
<keyword evidence="5" id="KW-1185">Reference proteome</keyword>
<evidence type="ECO:0000313" key="5">
    <source>
        <dbReference type="Proteomes" id="UP000010467"/>
    </source>
</evidence>
<dbReference type="InterPro" id="IPR001650">
    <property type="entry name" value="Helicase_C-like"/>
</dbReference>
<organism evidence="4 5">
    <name type="scientific">Deinococcus peraridilitoris (strain DSM 19664 / LMG 22246 / CIP 109416 / KR-200)</name>
    <dbReference type="NCBI Taxonomy" id="937777"/>
    <lineage>
        <taxon>Bacteria</taxon>
        <taxon>Thermotogati</taxon>
        <taxon>Deinococcota</taxon>
        <taxon>Deinococci</taxon>
        <taxon>Deinococcales</taxon>
        <taxon>Deinococcaceae</taxon>
        <taxon>Deinococcus</taxon>
    </lineage>
</organism>
<dbReference type="RefSeq" id="WP_015235712.1">
    <property type="nucleotide sequence ID" value="NC_019793.1"/>
</dbReference>
<protein>
    <submittedName>
        <fullName evidence="4">DNA/RNA helicase, superfamily II</fullName>
    </submittedName>
</protein>
<dbReference type="eggNOG" id="COG1061">
    <property type="taxonomic scope" value="Bacteria"/>
</dbReference>
<evidence type="ECO:0000313" key="4">
    <source>
        <dbReference type="EMBL" id="AFZ67407.1"/>
    </source>
</evidence>
<evidence type="ECO:0000259" key="3">
    <source>
        <dbReference type="PROSITE" id="PS51194"/>
    </source>
</evidence>
<dbReference type="Pfam" id="PF04851">
    <property type="entry name" value="ResIII"/>
    <property type="match status" value="1"/>
</dbReference>
<dbReference type="OrthoDB" id="9802848at2"/>
<dbReference type="PANTHER" id="PTHR47396">
    <property type="entry name" value="TYPE I RESTRICTION ENZYME ECOKI R PROTEIN"/>
    <property type="match status" value="1"/>
</dbReference>
<dbReference type="CDD" id="cd18032">
    <property type="entry name" value="DEXHc_RE_I_III_res"/>
    <property type="match status" value="1"/>
</dbReference>
<dbReference type="InterPro" id="IPR025202">
    <property type="entry name" value="PLD-like_dom"/>
</dbReference>
<dbReference type="PROSITE" id="PS51194">
    <property type="entry name" value="HELICASE_CTER"/>
    <property type="match status" value="1"/>
</dbReference>
<dbReference type="STRING" id="937777.Deipe_1899"/>
<sequence>MSPPEGLSSIYNVLNSTSTAFMGEVLREALRTSREVHICVSFLRFSGLNLFLDDIRRFLERGGTLRVVVSTYLNVSQPEAIGSLVRLVGEENVRLQDGPDGFHAKFYLFRQDARTASCWVGSSNFTKSGLFTSLEWNTRHDDMARVRECEVLFGEIWERPDVLPATPAALQDYAARYRAQHRNSVPPQPQEQTAQGPVPNAAQREALRELSRLRSEGQTKAAVVAATGIGKTYLAAFDARALERASGGRSIRVLFVAHREELLQQARTTYRQVLPGKTSGILAQGQHPGNVDMVFGTVQSLTRPEHSALLEQPYDYVVIDEFHHASADSYRRLLDTVRYRFLLGLTATPERVDGQDVLRLCDYNVAYEVRLPEAIDRGWLIPFHYFGIADEVDYEHVPWRHGQFDVTALENALMLNERTDLILRHALEKGYDGRRRATVGFCAGVRHAEFMAATFCERGRTAVAVTGRTGSAERRVVYQQFSDPNHPLEWLFVADVLNEGIDIPAINSLLFLRPTESPGLFLQQLGRGLRLHPDTEVLTILDFVGHHKNALLPLRALNSAALNVTEGRVLQQKLELNPPKHCAIVLEDKTQQMLLKLQQQTAGGWSKKALVKEAYQRLRAELSSPDRPELRRRPEIMDFWGRADLPDFGEVRRAFGSWLECRLQMGDADEWELAVQDDSLVARLLRAAESDLQAQRVYPYAVLWALSLYPEDVECGVRAFLERYPQWRLEGDIDVDAALRTLEKKPQFKDLLENGRWSAGLERRLKKDPRLSREIERRIEYTLASDYRVRHGGVLRTPADLVRYQGYRRSEIVNYFGVQFDPAKHNVGVLKFDGHFALLTQIDTSDARESHQYQNGFAPDWNLFNWQSQNRQSPLHGTGREIVEHGQTGTLVHLFVQGAKHSLYYYLGAVSIASVEGSEPFNALFQLPERLPEPLHYHFTK</sequence>
<feature type="domain" description="Helicase ATP-binding" evidence="2">
    <location>
        <begin position="212"/>
        <end position="367"/>
    </location>
</feature>
<dbReference type="SUPFAM" id="SSF52540">
    <property type="entry name" value="P-loop containing nucleoside triphosphate hydrolases"/>
    <property type="match status" value="1"/>
</dbReference>
<gene>
    <name evidence="4" type="ordered locus">Deipe_1899</name>
</gene>
<dbReference type="PATRIC" id="fig|937777.3.peg.1900"/>
<dbReference type="Gene3D" id="3.30.870.10">
    <property type="entry name" value="Endonuclease Chain A"/>
    <property type="match status" value="1"/>
</dbReference>
<dbReference type="EMBL" id="CP003382">
    <property type="protein sequence ID" value="AFZ67407.1"/>
    <property type="molecule type" value="Genomic_DNA"/>
</dbReference>
<feature type="domain" description="Helicase C-terminal" evidence="3">
    <location>
        <begin position="426"/>
        <end position="576"/>
    </location>
</feature>
<dbReference type="GO" id="GO:0003677">
    <property type="term" value="F:DNA binding"/>
    <property type="evidence" value="ECO:0007669"/>
    <property type="project" value="InterPro"/>
</dbReference>
<dbReference type="InterPro" id="IPR006935">
    <property type="entry name" value="Helicase/UvrB_N"/>
</dbReference>
<dbReference type="InterPro" id="IPR021835">
    <property type="entry name" value="DUF3427"/>
</dbReference>
<dbReference type="PROSITE" id="PS51192">
    <property type="entry name" value="HELICASE_ATP_BIND_1"/>
    <property type="match status" value="1"/>
</dbReference>
<dbReference type="Pfam" id="PF00271">
    <property type="entry name" value="Helicase_C"/>
    <property type="match status" value="1"/>
</dbReference>
<keyword evidence="4" id="KW-0547">Nucleotide-binding</keyword>
<dbReference type="AlphaFoldDB" id="L0A2I5"/>
<dbReference type="Pfam" id="PF13091">
    <property type="entry name" value="PLDc_2"/>
    <property type="match status" value="1"/>
</dbReference>
<dbReference type="PANTHER" id="PTHR47396:SF1">
    <property type="entry name" value="ATP-DEPENDENT HELICASE IRC3-RELATED"/>
    <property type="match status" value="1"/>
</dbReference>
<dbReference type="GO" id="GO:0016787">
    <property type="term" value="F:hydrolase activity"/>
    <property type="evidence" value="ECO:0007669"/>
    <property type="project" value="InterPro"/>
</dbReference>
<dbReference type="Proteomes" id="UP000010467">
    <property type="component" value="Chromosome"/>
</dbReference>
<dbReference type="SMART" id="SM00487">
    <property type="entry name" value="DEXDc"/>
    <property type="match status" value="1"/>
</dbReference>
<feature type="region of interest" description="Disordered" evidence="1">
    <location>
        <begin position="180"/>
        <end position="199"/>
    </location>
</feature>
<dbReference type="Pfam" id="PF11907">
    <property type="entry name" value="DUF3427"/>
    <property type="match status" value="1"/>
</dbReference>
<evidence type="ECO:0000256" key="1">
    <source>
        <dbReference type="SAM" id="MobiDB-lite"/>
    </source>
</evidence>
<dbReference type="GO" id="GO:0005829">
    <property type="term" value="C:cytosol"/>
    <property type="evidence" value="ECO:0007669"/>
    <property type="project" value="TreeGrafter"/>
</dbReference>
<dbReference type="GO" id="GO:0005524">
    <property type="term" value="F:ATP binding"/>
    <property type="evidence" value="ECO:0007669"/>
    <property type="project" value="InterPro"/>
</dbReference>
<keyword evidence="4" id="KW-0067">ATP-binding</keyword>
<dbReference type="Gene3D" id="3.40.50.300">
    <property type="entry name" value="P-loop containing nucleotide triphosphate hydrolases"/>
    <property type="match status" value="2"/>
</dbReference>
<dbReference type="SUPFAM" id="SSF56024">
    <property type="entry name" value="Phospholipase D/nuclease"/>
    <property type="match status" value="1"/>
</dbReference>
<dbReference type="eggNOG" id="COG3886">
    <property type="taxonomic scope" value="Bacteria"/>
</dbReference>
<dbReference type="InterPro" id="IPR027417">
    <property type="entry name" value="P-loop_NTPase"/>
</dbReference>
<dbReference type="InterPro" id="IPR050742">
    <property type="entry name" value="Helicase_Restrict-Modif_Enz"/>
</dbReference>